<evidence type="ECO:0000313" key="1">
    <source>
        <dbReference type="EMBL" id="TWT79721.1"/>
    </source>
</evidence>
<dbReference type="AlphaFoldDB" id="A0A5C5YYQ2"/>
<comment type="caution">
    <text evidence="1">The sequence shown here is derived from an EMBL/GenBank/DDBJ whole genome shotgun (WGS) entry which is preliminary data.</text>
</comment>
<keyword evidence="2" id="KW-1185">Reference proteome</keyword>
<organism evidence="1 2">
    <name type="scientific">Novipirellula herctigrandis</name>
    <dbReference type="NCBI Taxonomy" id="2527986"/>
    <lineage>
        <taxon>Bacteria</taxon>
        <taxon>Pseudomonadati</taxon>
        <taxon>Planctomycetota</taxon>
        <taxon>Planctomycetia</taxon>
        <taxon>Pirellulales</taxon>
        <taxon>Pirellulaceae</taxon>
        <taxon>Novipirellula</taxon>
    </lineage>
</organism>
<sequence length="178" mass="19878">MANSLVINAPTVAAQSGIELTNSESMQGYTSPIESASNMVRAIATKNHKIFVRSRLLGVCEGKNDWPSRYAECLHTTQFSSEKGELTVFDMTRRLMPDTVRVVSMKEMDVPHGLLVSSYYGEQFMNVEVVIADYDGLEYRTRIVVAKISDRWYAIPRRGRCGFYAIADAIPSVPTKAD</sequence>
<proteinExistence type="predicted"/>
<dbReference type="OrthoDB" id="274307at2"/>
<dbReference type="Proteomes" id="UP000315010">
    <property type="component" value="Unassembled WGS sequence"/>
</dbReference>
<evidence type="ECO:0000313" key="2">
    <source>
        <dbReference type="Proteomes" id="UP000315010"/>
    </source>
</evidence>
<name>A0A5C5YYQ2_9BACT</name>
<dbReference type="EMBL" id="SJPJ01000001">
    <property type="protein sequence ID" value="TWT79721.1"/>
    <property type="molecule type" value="Genomic_DNA"/>
</dbReference>
<accession>A0A5C5YYQ2</accession>
<reference evidence="1 2" key="1">
    <citation type="submission" date="2019-02" db="EMBL/GenBank/DDBJ databases">
        <title>Deep-cultivation of Planctomycetes and their phenomic and genomic characterization uncovers novel biology.</title>
        <authorList>
            <person name="Wiegand S."/>
            <person name="Jogler M."/>
            <person name="Boedeker C."/>
            <person name="Pinto D."/>
            <person name="Vollmers J."/>
            <person name="Rivas-Marin E."/>
            <person name="Kohn T."/>
            <person name="Peeters S.H."/>
            <person name="Heuer A."/>
            <person name="Rast P."/>
            <person name="Oberbeckmann S."/>
            <person name="Bunk B."/>
            <person name="Jeske O."/>
            <person name="Meyerdierks A."/>
            <person name="Storesund J.E."/>
            <person name="Kallscheuer N."/>
            <person name="Luecker S."/>
            <person name="Lage O.M."/>
            <person name="Pohl T."/>
            <person name="Merkel B.J."/>
            <person name="Hornburger P."/>
            <person name="Mueller R.-W."/>
            <person name="Bruemmer F."/>
            <person name="Labrenz M."/>
            <person name="Spormann A.M."/>
            <person name="Op Den Camp H."/>
            <person name="Overmann J."/>
            <person name="Amann R."/>
            <person name="Jetten M.S.M."/>
            <person name="Mascher T."/>
            <person name="Medema M.H."/>
            <person name="Devos D.P."/>
            <person name="Kaster A.-K."/>
            <person name="Ovreas L."/>
            <person name="Rohde M."/>
            <person name="Galperin M.Y."/>
            <person name="Jogler C."/>
        </authorList>
    </citation>
    <scope>NUCLEOTIDE SEQUENCE [LARGE SCALE GENOMIC DNA]</scope>
    <source>
        <strain evidence="1 2">CA13</strain>
    </source>
</reference>
<dbReference type="RefSeq" id="WP_146394876.1">
    <property type="nucleotide sequence ID" value="NZ_SJPJ01000001.1"/>
</dbReference>
<protein>
    <submittedName>
        <fullName evidence="1">Uncharacterized protein</fullName>
    </submittedName>
</protein>
<gene>
    <name evidence="1" type="ORF">CA13_11280</name>
</gene>